<comment type="subcellular location">
    <subcellularLocation>
        <location evidence="1">Nucleus</location>
    </subcellularLocation>
</comment>
<dbReference type="PROSITE" id="PS51293">
    <property type="entry name" value="SANT"/>
    <property type="match status" value="1"/>
</dbReference>
<reference evidence="11" key="1">
    <citation type="journal article" date="2021" name="Sci. Adv.">
        <title>The American lobster genome reveals insights on longevity, neural, and immune adaptations.</title>
        <authorList>
            <person name="Polinski J.M."/>
            <person name="Zimin A.V."/>
            <person name="Clark K.F."/>
            <person name="Kohn A.B."/>
            <person name="Sadowski N."/>
            <person name="Timp W."/>
            <person name="Ptitsyn A."/>
            <person name="Khanna P."/>
            <person name="Romanova D.Y."/>
            <person name="Williams P."/>
            <person name="Greenwood S.J."/>
            <person name="Moroz L.L."/>
            <person name="Walt D.R."/>
            <person name="Bodnar A.G."/>
        </authorList>
    </citation>
    <scope>NUCLEOTIDE SEQUENCE</scope>
    <source>
        <strain evidence="11">GMGI-L3</strain>
    </source>
</reference>
<feature type="domain" description="HTH myb-type" evidence="10">
    <location>
        <begin position="423"/>
        <end position="477"/>
    </location>
</feature>
<evidence type="ECO:0000256" key="3">
    <source>
        <dbReference type="ARBA" id="ARBA00023125"/>
    </source>
</evidence>
<proteinExistence type="predicted"/>
<evidence type="ECO:0000259" key="10">
    <source>
        <dbReference type="PROSITE" id="PS51294"/>
    </source>
</evidence>
<feature type="domain" description="Myb-like" evidence="8">
    <location>
        <begin position="312"/>
        <end position="341"/>
    </location>
</feature>
<dbReference type="GO" id="GO:0019185">
    <property type="term" value="C:snRNA-activating protein complex"/>
    <property type="evidence" value="ECO:0007669"/>
    <property type="project" value="TreeGrafter"/>
</dbReference>
<name>A0A8J5JZU5_HOMAM</name>
<dbReference type="Gene3D" id="1.10.10.60">
    <property type="entry name" value="Homeodomain-like"/>
    <property type="match status" value="3"/>
</dbReference>
<evidence type="ECO:0000313" key="12">
    <source>
        <dbReference type="Proteomes" id="UP000747542"/>
    </source>
</evidence>
<dbReference type="PROSITE" id="PS50090">
    <property type="entry name" value="MYB_LIKE"/>
    <property type="match status" value="4"/>
</dbReference>
<dbReference type="CDD" id="cd00167">
    <property type="entry name" value="SANT"/>
    <property type="match status" value="4"/>
</dbReference>
<evidence type="ECO:0000256" key="4">
    <source>
        <dbReference type="ARBA" id="ARBA00023163"/>
    </source>
</evidence>
<feature type="region of interest" description="Disordered" evidence="7">
    <location>
        <begin position="63"/>
        <end position="94"/>
    </location>
</feature>
<keyword evidence="2" id="KW-0805">Transcription regulation</keyword>
<feature type="compositionally biased region" description="Polar residues" evidence="7">
    <location>
        <begin position="71"/>
        <end position="80"/>
    </location>
</feature>
<dbReference type="GO" id="GO:0005634">
    <property type="term" value="C:nucleus"/>
    <property type="evidence" value="ECO:0007669"/>
    <property type="project" value="UniProtKB-SubCell"/>
</dbReference>
<evidence type="ECO:0000256" key="6">
    <source>
        <dbReference type="SAM" id="Coils"/>
    </source>
</evidence>
<dbReference type="InterPro" id="IPR017930">
    <property type="entry name" value="Myb_dom"/>
</dbReference>
<dbReference type="SMART" id="SM00717">
    <property type="entry name" value="SANT"/>
    <property type="match status" value="4"/>
</dbReference>
<dbReference type="GO" id="GO:0000978">
    <property type="term" value="F:RNA polymerase II cis-regulatory region sequence-specific DNA binding"/>
    <property type="evidence" value="ECO:0007669"/>
    <property type="project" value="TreeGrafter"/>
</dbReference>
<dbReference type="EMBL" id="JAHLQT010026066">
    <property type="protein sequence ID" value="KAG7163903.1"/>
    <property type="molecule type" value="Genomic_DNA"/>
</dbReference>
<gene>
    <name evidence="11" type="primary">SNAPC4-L</name>
    <name evidence="11" type="ORF">Hamer_G020818</name>
</gene>
<evidence type="ECO:0000259" key="8">
    <source>
        <dbReference type="PROSITE" id="PS50090"/>
    </source>
</evidence>
<feature type="domain" description="Myb-like" evidence="8">
    <location>
        <begin position="423"/>
        <end position="473"/>
    </location>
</feature>
<keyword evidence="6" id="KW-0175">Coiled coil</keyword>
<evidence type="ECO:0000259" key="9">
    <source>
        <dbReference type="PROSITE" id="PS51293"/>
    </source>
</evidence>
<dbReference type="SUPFAM" id="SSF46689">
    <property type="entry name" value="Homeodomain-like"/>
    <property type="match status" value="3"/>
</dbReference>
<evidence type="ECO:0000256" key="7">
    <source>
        <dbReference type="SAM" id="MobiDB-lite"/>
    </source>
</evidence>
<dbReference type="AlphaFoldDB" id="A0A8J5JZU5"/>
<keyword evidence="5" id="KW-0539">Nucleus</keyword>
<sequence>MEQQGRNLKKEEDMEKPVPANELEQAREMARIVGSAYRHVEHQQAADQVAGVADEVFDHLLSSGGRREESLPSTSSQPSITPRIPSLPHSTEGSGSLALQLHYSGTCSIEPDDAEGRDCTVDEILDLPPSLDTALKLNMALQISFSDKIKTLQKALKENHSRQEMLKNKITAIKYCTDQVLKWDGSDKPPLRISHFAVPYFKNRSGMNAPMNEDAKFKVDNGYLDLYTTRTRPWTVTEQEVLGKVVREDWKDNMLKTQNSQLRELQRRLNRLEDQGKLALMANIEALIVKCMEKIETTTQTPVADFIPTPGGKLDWEKIAAQGYDGHRSSQECRLQWENFVHPSINCTLWTEKEDLTIQVMQRWVSFINPTLNPAKWNPEMTRKLIDTVNMLRIGSHIPWAQVHQHMVGFSRNQVQNRWRMINPDQSKGPFTVEEDFILIKGLHMFGLNFSNIAHFMPGRSPCQVRERYKRTLLRSLASDPWSRSEDDILIRECQVGPRNWRKMVMMLPKRDACQIRNRYHTIQVWQTITGTNMTSAVKELEQRRLVIKARKAKYPVERLKHYTEQRGRRPGANSPRQYTLQDSLLLDFFTPGRNNPSDFSNCFKSIQPSLTILSKIFQLRILREVTPSEEDIARTLQLSEEDLDFIQELVTEHNHSGETKS</sequence>
<feature type="domain" description="SANT" evidence="9">
    <location>
        <begin position="426"/>
        <end position="477"/>
    </location>
</feature>
<organism evidence="11 12">
    <name type="scientific">Homarus americanus</name>
    <name type="common">American lobster</name>
    <dbReference type="NCBI Taxonomy" id="6706"/>
    <lineage>
        <taxon>Eukaryota</taxon>
        <taxon>Metazoa</taxon>
        <taxon>Ecdysozoa</taxon>
        <taxon>Arthropoda</taxon>
        <taxon>Crustacea</taxon>
        <taxon>Multicrustacea</taxon>
        <taxon>Malacostraca</taxon>
        <taxon>Eumalacostraca</taxon>
        <taxon>Eucarida</taxon>
        <taxon>Decapoda</taxon>
        <taxon>Pleocyemata</taxon>
        <taxon>Astacidea</taxon>
        <taxon>Nephropoidea</taxon>
        <taxon>Nephropidae</taxon>
        <taxon>Homarus</taxon>
    </lineage>
</organism>
<dbReference type="GO" id="GO:0042796">
    <property type="term" value="P:snRNA transcription by RNA polymerase III"/>
    <property type="evidence" value="ECO:0007669"/>
    <property type="project" value="TreeGrafter"/>
</dbReference>
<evidence type="ECO:0000256" key="5">
    <source>
        <dbReference type="ARBA" id="ARBA00023242"/>
    </source>
</evidence>
<feature type="coiled-coil region" evidence="6">
    <location>
        <begin position="255"/>
        <end position="282"/>
    </location>
</feature>
<dbReference type="GO" id="GO:0001006">
    <property type="term" value="F:RNA polymerase III type 3 promoter sequence-specific DNA binding"/>
    <property type="evidence" value="ECO:0007669"/>
    <property type="project" value="TreeGrafter"/>
</dbReference>
<keyword evidence="4" id="KW-0804">Transcription</keyword>
<dbReference type="Proteomes" id="UP000747542">
    <property type="component" value="Unassembled WGS sequence"/>
</dbReference>
<dbReference type="InterPro" id="IPR017884">
    <property type="entry name" value="SANT_dom"/>
</dbReference>
<dbReference type="InterPro" id="IPR009057">
    <property type="entry name" value="Homeodomain-like_sf"/>
</dbReference>
<dbReference type="InterPro" id="IPR001005">
    <property type="entry name" value="SANT/Myb"/>
</dbReference>
<keyword evidence="3" id="KW-0238">DNA-binding</keyword>
<evidence type="ECO:0000256" key="2">
    <source>
        <dbReference type="ARBA" id="ARBA00023015"/>
    </source>
</evidence>
<keyword evidence="12" id="KW-1185">Reference proteome</keyword>
<evidence type="ECO:0000256" key="1">
    <source>
        <dbReference type="ARBA" id="ARBA00004123"/>
    </source>
</evidence>
<accession>A0A8J5JZU5</accession>
<dbReference type="PROSITE" id="PS51294">
    <property type="entry name" value="HTH_MYB"/>
    <property type="match status" value="1"/>
</dbReference>
<dbReference type="GO" id="GO:0042795">
    <property type="term" value="P:snRNA transcription by RNA polymerase II"/>
    <property type="evidence" value="ECO:0007669"/>
    <property type="project" value="TreeGrafter"/>
</dbReference>
<feature type="domain" description="Myb-like" evidence="8">
    <location>
        <begin position="369"/>
        <end position="420"/>
    </location>
</feature>
<evidence type="ECO:0000313" key="11">
    <source>
        <dbReference type="EMBL" id="KAG7163903.1"/>
    </source>
</evidence>
<protein>
    <submittedName>
        <fullName evidence="11">snRNA-activating protein complex subunit 4-like</fullName>
    </submittedName>
</protein>
<feature type="region of interest" description="Disordered" evidence="7">
    <location>
        <begin position="1"/>
        <end position="27"/>
    </location>
</feature>
<dbReference type="PANTHER" id="PTHR46621">
    <property type="entry name" value="SNRNA-ACTIVATING PROTEIN COMPLEX SUBUNIT 4"/>
    <property type="match status" value="1"/>
</dbReference>
<feature type="domain" description="Myb-like" evidence="8">
    <location>
        <begin position="474"/>
        <end position="524"/>
    </location>
</feature>
<dbReference type="Pfam" id="PF13921">
    <property type="entry name" value="Myb_DNA-bind_6"/>
    <property type="match status" value="1"/>
</dbReference>
<dbReference type="PANTHER" id="PTHR46621:SF1">
    <property type="entry name" value="SNRNA-ACTIVATING PROTEIN COMPLEX SUBUNIT 4"/>
    <property type="match status" value="1"/>
</dbReference>
<dbReference type="InterPro" id="IPR051575">
    <property type="entry name" value="Myb-like_DNA-bd"/>
</dbReference>
<comment type="caution">
    <text evidence="11">The sequence shown here is derived from an EMBL/GenBank/DDBJ whole genome shotgun (WGS) entry which is preliminary data.</text>
</comment>